<evidence type="ECO:0000313" key="2">
    <source>
        <dbReference type="EMBL" id="MBL0388886.1"/>
    </source>
</evidence>
<dbReference type="Gene3D" id="3.40.50.720">
    <property type="entry name" value="NAD(P)-binding Rossmann-like Domain"/>
    <property type="match status" value="1"/>
</dbReference>
<evidence type="ECO:0000256" key="1">
    <source>
        <dbReference type="ARBA" id="ARBA00006484"/>
    </source>
</evidence>
<dbReference type="EC" id="1.1.1.47" evidence="2"/>
<protein>
    <submittedName>
        <fullName evidence="2">Glucose 1-dehydrogenase</fullName>
        <ecNumber evidence="2">1.1.1.47</ecNumber>
    </submittedName>
</protein>
<organism evidence="2 3">
    <name type="scientific">Tumebacillus amylolyticus</name>
    <dbReference type="NCBI Taxonomy" id="2801339"/>
    <lineage>
        <taxon>Bacteria</taxon>
        <taxon>Bacillati</taxon>
        <taxon>Bacillota</taxon>
        <taxon>Bacilli</taxon>
        <taxon>Bacillales</taxon>
        <taxon>Alicyclobacillaceae</taxon>
        <taxon>Tumebacillus</taxon>
    </lineage>
</organism>
<dbReference type="PRINTS" id="PR00080">
    <property type="entry name" value="SDRFAMILY"/>
</dbReference>
<dbReference type="Pfam" id="PF13561">
    <property type="entry name" value="adh_short_C2"/>
    <property type="match status" value="1"/>
</dbReference>
<dbReference type="GO" id="GO:0047936">
    <property type="term" value="F:glucose 1-dehydrogenase [NAD(P)+] activity"/>
    <property type="evidence" value="ECO:0007669"/>
    <property type="project" value="UniProtKB-EC"/>
</dbReference>
<keyword evidence="2" id="KW-0560">Oxidoreductase</keyword>
<gene>
    <name evidence="2" type="ORF">JJB07_20020</name>
</gene>
<dbReference type="InterPro" id="IPR002347">
    <property type="entry name" value="SDR_fam"/>
</dbReference>
<keyword evidence="3" id="KW-1185">Reference proteome</keyword>
<reference evidence="2 3" key="1">
    <citation type="submission" date="2021-01" db="EMBL/GenBank/DDBJ databases">
        <title>Tumebacillus sp. strain ITR2 16S ribosomal RNA gene Genome sequencing and assembly.</title>
        <authorList>
            <person name="Kang M."/>
        </authorList>
    </citation>
    <scope>NUCLEOTIDE SEQUENCE [LARGE SCALE GENOMIC DNA]</scope>
    <source>
        <strain evidence="2 3">ITR2</strain>
    </source>
</reference>
<sequence>MQEVSFRLDGKIAFVTGGGRGIGKALALGLAQAGADVIVVANTKDEVTVAAREIAEMTGRNTLALCCDVSDPAKIETAVNQAMERFGHIDILINNAGIGFVKSVMDVTAEEWSHVMDTNLRSALLLSQRIGRQMIERGWGRIVNVASVSAGLTFGMLNAYGPSKAGLVNLTQMLGNDLGRHGVTVNSISPWFIKTAMTEEALKTEEFREFSTTRTPIGRIGNPEDLVAPVLFFCSESSGYVTGQNLFVDGGATTFGM</sequence>
<dbReference type="InterPro" id="IPR036291">
    <property type="entry name" value="NAD(P)-bd_dom_sf"/>
</dbReference>
<dbReference type="PANTHER" id="PTHR42760:SF40">
    <property type="entry name" value="3-OXOACYL-[ACYL-CARRIER-PROTEIN] REDUCTASE, CHLOROPLASTIC"/>
    <property type="match status" value="1"/>
</dbReference>
<name>A0ABS1JF22_9BACL</name>
<proteinExistence type="inferred from homology"/>
<dbReference type="RefSeq" id="WP_201637885.1">
    <property type="nucleotide sequence ID" value="NZ_JAEQNB010000007.1"/>
</dbReference>
<comment type="caution">
    <text evidence="2">The sequence shown here is derived from an EMBL/GenBank/DDBJ whole genome shotgun (WGS) entry which is preliminary data.</text>
</comment>
<comment type="similarity">
    <text evidence="1">Belongs to the short-chain dehydrogenases/reductases (SDR) family.</text>
</comment>
<dbReference type="PANTHER" id="PTHR42760">
    <property type="entry name" value="SHORT-CHAIN DEHYDROGENASES/REDUCTASES FAMILY MEMBER"/>
    <property type="match status" value="1"/>
</dbReference>
<dbReference type="NCBIfam" id="NF005559">
    <property type="entry name" value="PRK07231.1"/>
    <property type="match status" value="1"/>
</dbReference>
<dbReference type="PRINTS" id="PR00081">
    <property type="entry name" value="GDHRDH"/>
</dbReference>
<dbReference type="SUPFAM" id="SSF51735">
    <property type="entry name" value="NAD(P)-binding Rossmann-fold domains"/>
    <property type="match status" value="1"/>
</dbReference>
<dbReference type="Proteomes" id="UP000602284">
    <property type="component" value="Unassembled WGS sequence"/>
</dbReference>
<dbReference type="EMBL" id="JAEQNB010000007">
    <property type="protein sequence ID" value="MBL0388886.1"/>
    <property type="molecule type" value="Genomic_DNA"/>
</dbReference>
<evidence type="ECO:0000313" key="3">
    <source>
        <dbReference type="Proteomes" id="UP000602284"/>
    </source>
</evidence>
<accession>A0ABS1JF22</accession>